<dbReference type="PRINTS" id="PR00364">
    <property type="entry name" value="DISEASERSIST"/>
</dbReference>
<dbReference type="SUPFAM" id="SSF48452">
    <property type="entry name" value="TPR-like"/>
    <property type="match status" value="2"/>
</dbReference>
<dbReference type="Gene3D" id="1.25.40.10">
    <property type="entry name" value="Tetratricopeptide repeat domain"/>
    <property type="match status" value="2"/>
</dbReference>
<dbReference type="Gene3D" id="3.40.50.300">
    <property type="entry name" value="P-loop containing nucleotide triphosphate hydrolases"/>
    <property type="match status" value="1"/>
</dbReference>
<dbReference type="InterPro" id="IPR011990">
    <property type="entry name" value="TPR-like_helical_dom_sf"/>
</dbReference>
<evidence type="ECO:0000313" key="3">
    <source>
        <dbReference type="Proteomes" id="UP000622552"/>
    </source>
</evidence>
<dbReference type="PANTHER" id="PTHR47691">
    <property type="entry name" value="REGULATOR-RELATED"/>
    <property type="match status" value="1"/>
</dbReference>
<dbReference type="Gene3D" id="1.10.260.40">
    <property type="entry name" value="lambda repressor-like DNA-binding domains"/>
    <property type="match status" value="1"/>
</dbReference>
<dbReference type="PANTHER" id="PTHR47691:SF3">
    <property type="entry name" value="HTH-TYPE TRANSCRIPTIONAL REGULATOR RV0890C-RELATED"/>
    <property type="match status" value="1"/>
</dbReference>
<protein>
    <submittedName>
        <fullName evidence="2">Tetratricopeptide (TPR) repeat protein/transcriptional regulator with XRE-family HTH domain</fullName>
    </submittedName>
</protein>
<dbReference type="Pfam" id="PF13560">
    <property type="entry name" value="HTH_31"/>
    <property type="match status" value="1"/>
</dbReference>
<dbReference type="PROSITE" id="PS50943">
    <property type="entry name" value="HTH_CROC1"/>
    <property type="match status" value="1"/>
</dbReference>
<sequence>MAEKSGVSARTISVLESGKRRPRLSSVTRLAAALGLDEADRELLMVAAVGSRNASDVGGNNIAEADAAGSANPSRAGVKCQLPSDTRLFTGRARELERLLALAGAAPEGNDAGMVVISAIDGMGGVGKSALAVHAAHRIRGNFPDGQLFIDLHGHTTSQMPLTAKDALDRLLRSLGVPPQLIPRDLGESAAFYRDRLADTRTLIVLDNAVSTAQIRPLLPAAPGCLVIVTSRRRLTGLDDAHILALDTLIPAEAAALLHKVAGLDRIPQDHPAIGEVIALCGRMPLAIRIVAARLRHRRALRIEDLVEQLRDEHTRLDQLSDEDRSLTAVFDTSYTALPDAEQHLFLRLGQVPGPSFDAHAAANLTGADHRTAERLLESLLDHNLLTQDLPGRYHFHDLVGLYARARGDNLIGDDGRHAALEGLLDHYQHTAGSAHHQLAQYSHPGPERTDAVLTATPKLSDRAAALAWMRGERDNLLAAIATAPPGRRISLTASMAAFLLQEGPWQQAADLHSAAAAAAHEVGDRAGEAGALGDLGRVRHALAEFPASCDLHERSLAIYQDLGDRHGQASALEGLGRSRFTLGEFETAYGLHERSLTIYRDLGDRLGEANALWGQGRGRNAGGDYPAASHALEEALRVFVAVGHRQGEANVLWDLSRVRHATHDQAAAGALLEQALNIMRDLGNRPGEANILWSLGRVQITAGHYPAARDTLERALAIYLDLGKRDGEAYCLKDLGRVRLATGDTAGATELLERAMAIFQEHGLRYGERNLFHDLGRARHATGDFASASDLFEQARTVNTDAGDRQGEADVVISMAALAVDIAGPHEGLALYREAQHLAHTSNSPLEEARALEGAARCTAHLGQRDTALTDLRAAVAIYHRLGAAEAQPAADYLNTLEAHQFDR</sequence>
<dbReference type="InterPro" id="IPR001387">
    <property type="entry name" value="Cro/C1-type_HTH"/>
</dbReference>
<evidence type="ECO:0000313" key="2">
    <source>
        <dbReference type="EMBL" id="MBG6136183.1"/>
    </source>
</evidence>
<dbReference type="Pfam" id="PF13424">
    <property type="entry name" value="TPR_12"/>
    <property type="match status" value="3"/>
</dbReference>
<dbReference type="InterPro" id="IPR010982">
    <property type="entry name" value="Lambda_DNA-bd_dom_sf"/>
</dbReference>
<dbReference type="InterPro" id="IPR027417">
    <property type="entry name" value="P-loop_NTPase"/>
</dbReference>
<dbReference type="SUPFAM" id="SSF52540">
    <property type="entry name" value="P-loop containing nucleoside triphosphate hydrolases"/>
    <property type="match status" value="1"/>
</dbReference>
<dbReference type="SUPFAM" id="SSF47413">
    <property type="entry name" value="lambda repressor-like DNA-binding domains"/>
    <property type="match status" value="1"/>
</dbReference>
<gene>
    <name evidence="2" type="ORF">IW245_002377</name>
</gene>
<organism evidence="2 3">
    <name type="scientific">Longispora fulva</name>
    <dbReference type="NCBI Taxonomy" id="619741"/>
    <lineage>
        <taxon>Bacteria</taxon>
        <taxon>Bacillati</taxon>
        <taxon>Actinomycetota</taxon>
        <taxon>Actinomycetes</taxon>
        <taxon>Micromonosporales</taxon>
        <taxon>Micromonosporaceae</taxon>
        <taxon>Longispora</taxon>
    </lineage>
</organism>
<name>A0A8J7GQF2_9ACTN</name>
<dbReference type="InterPro" id="IPR019734">
    <property type="entry name" value="TPR_rpt"/>
</dbReference>
<proteinExistence type="predicted"/>
<dbReference type="CDD" id="cd00093">
    <property type="entry name" value="HTH_XRE"/>
    <property type="match status" value="1"/>
</dbReference>
<dbReference type="EMBL" id="JADOUF010000001">
    <property type="protein sequence ID" value="MBG6136183.1"/>
    <property type="molecule type" value="Genomic_DNA"/>
</dbReference>
<feature type="domain" description="HTH cro/C1-type" evidence="1">
    <location>
        <begin position="1"/>
        <end position="41"/>
    </location>
</feature>
<keyword evidence="3" id="KW-1185">Reference proteome</keyword>
<dbReference type="AlphaFoldDB" id="A0A8J7GQF2"/>
<dbReference type="GO" id="GO:0003677">
    <property type="term" value="F:DNA binding"/>
    <property type="evidence" value="ECO:0007669"/>
    <property type="project" value="InterPro"/>
</dbReference>
<accession>A0A8J7GQF2</accession>
<dbReference type="SMART" id="SM00028">
    <property type="entry name" value="TPR"/>
    <property type="match status" value="7"/>
</dbReference>
<comment type="caution">
    <text evidence="2">The sequence shown here is derived from an EMBL/GenBank/DDBJ whole genome shotgun (WGS) entry which is preliminary data.</text>
</comment>
<reference evidence="2" key="1">
    <citation type="submission" date="2020-11" db="EMBL/GenBank/DDBJ databases">
        <title>Sequencing the genomes of 1000 actinobacteria strains.</title>
        <authorList>
            <person name="Klenk H.-P."/>
        </authorList>
    </citation>
    <scope>NUCLEOTIDE SEQUENCE</scope>
    <source>
        <strain evidence="2">DSM 45356</strain>
    </source>
</reference>
<dbReference type="GO" id="GO:0043531">
    <property type="term" value="F:ADP binding"/>
    <property type="evidence" value="ECO:0007669"/>
    <property type="project" value="InterPro"/>
</dbReference>
<evidence type="ECO:0000259" key="1">
    <source>
        <dbReference type="PROSITE" id="PS50943"/>
    </source>
</evidence>
<dbReference type="Proteomes" id="UP000622552">
    <property type="component" value="Unassembled WGS sequence"/>
</dbReference>